<dbReference type="GO" id="GO:0003723">
    <property type="term" value="F:RNA binding"/>
    <property type="evidence" value="ECO:0007669"/>
    <property type="project" value="InterPro"/>
</dbReference>
<evidence type="ECO:0000313" key="8">
    <source>
        <dbReference type="EMBL" id="KJJ84054.1"/>
    </source>
</evidence>
<evidence type="ECO:0000313" key="9">
    <source>
        <dbReference type="Proteomes" id="UP000033428"/>
    </source>
</evidence>
<dbReference type="Gene3D" id="3.30.2350.10">
    <property type="entry name" value="Pseudouridine synthase"/>
    <property type="match status" value="1"/>
</dbReference>
<sequence length="234" mass="26067">MANELPDKDTINGIITIDKEKNWTSHDVIAFIRNHFGIKKAGHGGTLDPNATGLLIVLLGNATKLSDTFLNHDKEYLCRVTLGETRDTGDIEGNILSVSNVTATHEEILSAIFELVGEIEQIPPMFSAKRHNGKRLYELARKGIAIERKPSLIHIKEIEIIDIKIPDIIFKVLCSKGTYIRGLAVSIGEKLSCGAYLSDLRRLKSGNFDLSKSFTPSQLKTMEKNKFYESVSRI</sequence>
<dbReference type="PATRIC" id="fig|1609969.3.peg.2184"/>
<dbReference type="Pfam" id="PF16198">
    <property type="entry name" value="TruB_C_2"/>
    <property type="match status" value="1"/>
</dbReference>
<evidence type="ECO:0000259" key="7">
    <source>
        <dbReference type="Pfam" id="PF16198"/>
    </source>
</evidence>
<evidence type="ECO:0000256" key="2">
    <source>
        <dbReference type="ARBA" id="ARBA00005642"/>
    </source>
</evidence>
<dbReference type="HAMAP" id="MF_01080">
    <property type="entry name" value="TruB_bact"/>
    <property type="match status" value="1"/>
</dbReference>
<dbReference type="GO" id="GO:0160148">
    <property type="term" value="F:tRNA pseudouridine(55) synthase activity"/>
    <property type="evidence" value="ECO:0007669"/>
    <property type="project" value="UniProtKB-EC"/>
</dbReference>
<name>A0A0F0CPV8_9BACT</name>
<organism evidence="8 9">
    <name type="scientific">Candidatus Omnitrophus magneticus</name>
    <dbReference type="NCBI Taxonomy" id="1609969"/>
    <lineage>
        <taxon>Bacteria</taxon>
        <taxon>Pseudomonadati</taxon>
        <taxon>Candidatus Omnitrophota</taxon>
        <taxon>Candidatus Omnitrophus</taxon>
    </lineage>
</organism>
<protein>
    <recommendedName>
        <fullName evidence="5">tRNA pseudouridine synthase B</fullName>
        <ecNumber evidence="5">5.4.99.25</ecNumber>
    </recommendedName>
    <alternativeName>
        <fullName evidence="5">tRNA pseudouridine(55) synthase</fullName>
        <shortName evidence="5">Psi55 synthase</shortName>
    </alternativeName>
    <alternativeName>
        <fullName evidence="5">tRNA pseudouridylate synthase</fullName>
    </alternativeName>
    <alternativeName>
        <fullName evidence="5">tRNA-uridine isomerase</fullName>
    </alternativeName>
</protein>
<dbReference type="EMBL" id="JYNY01000409">
    <property type="protein sequence ID" value="KJJ84054.1"/>
    <property type="molecule type" value="Genomic_DNA"/>
</dbReference>
<keyword evidence="4 5" id="KW-0413">Isomerase</keyword>
<reference evidence="8 9" key="1">
    <citation type="submission" date="2015-02" db="EMBL/GenBank/DDBJ databases">
        <title>Single-cell genomics of uncultivated deep-branching MTB reveals a conserved set of magnetosome genes.</title>
        <authorList>
            <person name="Kolinko S."/>
            <person name="Richter M."/>
            <person name="Glockner F.O."/>
            <person name="Brachmann A."/>
            <person name="Schuler D."/>
        </authorList>
    </citation>
    <scope>NUCLEOTIDE SEQUENCE [LARGE SCALE GENOMIC DNA]</scope>
    <source>
        <strain evidence="8">SKK-01</strain>
    </source>
</reference>
<evidence type="ECO:0000256" key="1">
    <source>
        <dbReference type="ARBA" id="ARBA00000385"/>
    </source>
</evidence>
<dbReference type="PANTHER" id="PTHR13767">
    <property type="entry name" value="TRNA-PSEUDOURIDINE SYNTHASE"/>
    <property type="match status" value="1"/>
</dbReference>
<dbReference type="GO" id="GO:1990481">
    <property type="term" value="P:mRNA pseudouridine synthesis"/>
    <property type="evidence" value="ECO:0007669"/>
    <property type="project" value="TreeGrafter"/>
</dbReference>
<dbReference type="GO" id="GO:0031119">
    <property type="term" value="P:tRNA pseudouridine synthesis"/>
    <property type="evidence" value="ECO:0007669"/>
    <property type="project" value="UniProtKB-UniRule"/>
</dbReference>
<evidence type="ECO:0000259" key="6">
    <source>
        <dbReference type="Pfam" id="PF01509"/>
    </source>
</evidence>
<dbReference type="NCBIfam" id="TIGR00431">
    <property type="entry name" value="TruB"/>
    <property type="match status" value="1"/>
</dbReference>
<dbReference type="InterPro" id="IPR014780">
    <property type="entry name" value="tRNA_psdUridine_synth_TruB"/>
</dbReference>
<comment type="similarity">
    <text evidence="2 5">Belongs to the pseudouridine synthase TruB family. Type 1 subfamily.</text>
</comment>
<dbReference type="PANTHER" id="PTHR13767:SF2">
    <property type="entry name" value="PSEUDOURIDYLATE SYNTHASE TRUB1"/>
    <property type="match status" value="1"/>
</dbReference>
<keyword evidence="3 5" id="KW-0819">tRNA processing</keyword>
<dbReference type="EC" id="5.4.99.25" evidence="5"/>
<dbReference type="CDD" id="cd02573">
    <property type="entry name" value="PseudoU_synth_EcTruB"/>
    <property type="match status" value="1"/>
</dbReference>
<evidence type="ECO:0000256" key="4">
    <source>
        <dbReference type="ARBA" id="ARBA00023235"/>
    </source>
</evidence>
<comment type="catalytic activity">
    <reaction evidence="1 5">
        <text>uridine(55) in tRNA = pseudouridine(55) in tRNA</text>
        <dbReference type="Rhea" id="RHEA:42532"/>
        <dbReference type="Rhea" id="RHEA-COMP:10101"/>
        <dbReference type="Rhea" id="RHEA-COMP:10102"/>
        <dbReference type="ChEBI" id="CHEBI:65314"/>
        <dbReference type="ChEBI" id="CHEBI:65315"/>
        <dbReference type="EC" id="5.4.99.25"/>
    </reaction>
</comment>
<dbReference type="InterPro" id="IPR020103">
    <property type="entry name" value="PsdUridine_synth_cat_dom_sf"/>
</dbReference>
<dbReference type="AlphaFoldDB" id="A0A0F0CPV8"/>
<accession>A0A0F0CPV8</accession>
<evidence type="ECO:0000256" key="3">
    <source>
        <dbReference type="ARBA" id="ARBA00022694"/>
    </source>
</evidence>
<comment type="function">
    <text evidence="5">Responsible for synthesis of pseudouridine from uracil-55 in the psi GC loop of transfer RNAs.</text>
</comment>
<keyword evidence="9" id="KW-1185">Reference proteome</keyword>
<feature type="active site" description="Nucleophile" evidence="5">
    <location>
        <position position="48"/>
    </location>
</feature>
<dbReference type="SUPFAM" id="SSF55120">
    <property type="entry name" value="Pseudouridine synthase"/>
    <property type="match status" value="1"/>
</dbReference>
<dbReference type="Proteomes" id="UP000033428">
    <property type="component" value="Unassembled WGS sequence"/>
</dbReference>
<feature type="domain" description="Pseudouridine synthase II N-terminal" evidence="6">
    <location>
        <begin position="33"/>
        <end position="180"/>
    </location>
</feature>
<dbReference type="InterPro" id="IPR032819">
    <property type="entry name" value="TruB_C"/>
</dbReference>
<dbReference type="InterPro" id="IPR002501">
    <property type="entry name" value="PsdUridine_synth_N"/>
</dbReference>
<dbReference type="Pfam" id="PF01509">
    <property type="entry name" value="TruB_N"/>
    <property type="match status" value="1"/>
</dbReference>
<comment type="caution">
    <text evidence="8">The sequence shown here is derived from an EMBL/GenBank/DDBJ whole genome shotgun (WGS) entry which is preliminary data.</text>
</comment>
<proteinExistence type="inferred from homology"/>
<feature type="domain" description="tRNA pseudouridylate synthase B C-terminal" evidence="7">
    <location>
        <begin position="181"/>
        <end position="221"/>
    </location>
</feature>
<gene>
    <name evidence="5" type="primary">truB</name>
    <name evidence="8" type="ORF">OMAG_002053</name>
</gene>
<evidence type="ECO:0000256" key="5">
    <source>
        <dbReference type="HAMAP-Rule" id="MF_01080"/>
    </source>
</evidence>